<proteinExistence type="inferred from homology"/>
<gene>
    <name evidence="11" type="primary">ADI1</name>
    <name evidence="13" type="ORF">D6D01_02105</name>
</gene>
<comment type="pathway">
    <text evidence="11">Amino-acid biosynthesis; L-methionine biosynthesis via salvage pathway; L-methionine from S-methyl-5-thio-alpha-D-ribose 1-phosphate: step 5/6.</text>
</comment>
<dbReference type="AlphaFoldDB" id="A0A4S9LVR5"/>
<dbReference type="GO" id="GO:0016151">
    <property type="term" value="F:nickel cation binding"/>
    <property type="evidence" value="ECO:0007669"/>
    <property type="project" value="UniProtKB-UniRule"/>
</dbReference>
<evidence type="ECO:0000256" key="5">
    <source>
        <dbReference type="ARBA" id="ARBA00022723"/>
    </source>
</evidence>
<keyword evidence="6 11" id="KW-0223">Dioxygenase</keyword>
<comment type="caution">
    <text evidence="13">The sequence shown here is derived from an EMBL/GenBank/DDBJ whole genome shotgun (WGS) entry which is preliminary data.</text>
</comment>
<feature type="binding site" evidence="11">
    <location>
        <position position="105"/>
    </location>
    <ligand>
        <name>Fe(2+)</name>
        <dbReference type="ChEBI" id="CHEBI:29033"/>
        <note>for iron-dependent acireductone dioxygenase activity</note>
    </ligand>
</feature>
<dbReference type="EMBL" id="QZBD01000044">
    <property type="protein sequence ID" value="THY33958.1"/>
    <property type="molecule type" value="Genomic_DNA"/>
</dbReference>
<dbReference type="PANTHER" id="PTHR23418:SF0">
    <property type="entry name" value="ACIREDUCTONE DIOXYGENASE"/>
    <property type="match status" value="1"/>
</dbReference>
<keyword evidence="9 11" id="KW-0486">Methionine biosynthesis</keyword>
<keyword evidence="7 11" id="KW-0560">Oxidoreductase</keyword>
<keyword evidence="4 11" id="KW-0028">Amino-acid biosynthesis</keyword>
<feature type="binding site" evidence="11">
    <location>
        <position position="99"/>
    </location>
    <ligand>
        <name>Ni(2+)</name>
        <dbReference type="ChEBI" id="CHEBI:49786"/>
        <note>for nickel-dependent acireductone dioxygenase activity</note>
    </ligand>
</feature>
<evidence type="ECO:0000256" key="4">
    <source>
        <dbReference type="ARBA" id="ARBA00022605"/>
    </source>
</evidence>
<evidence type="ECO:0000256" key="8">
    <source>
        <dbReference type="ARBA" id="ARBA00023004"/>
    </source>
</evidence>
<feature type="binding site" evidence="11">
    <location>
        <position position="99"/>
    </location>
    <ligand>
        <name>Fe(2+)</name>
        <dbReference type="ChEBI" id="CHEBI:29033"/>
        <note>for iron-dependent acireductone dioxygenase activity</note>
    </ligand>
</feature>
<evidence type="ECO:0000256" key="2">
    <source>
        <dbReference type="ARBA" id="ARBA00022490"/>
    </source>
</evidence>
<dbReference type="PANTHER" id="PTHR23418">
    <property type="entry name" value="ACIREDUCTONE DIOXYGENASE"/>
    <property type="match status" value="1"/>
</dbReference>
<feature type="binding site" evidence="11">
    <location>
        <position position="144"/>
    </location>
    <ligand>
        <name>Ni(2+)</name>
        <dbReference type="ChEBI" id="CHEBI:49786"/>
        <note>for nickel-dependent acireductone dioxygenase activity</note>
    </ligand>
</feature>
<dbReference type="Gene3D" id="2.60.120.10">
    <property type="entry name" value="Jelly Rolls"/>
    <property type="match status" value="1"/>
</dbReference>
<keyword evidence="10 11" id="KW-0539">Nucleus</keyword>
<feature type="region of interest" description="Disordered" evidence="12">
    <location>
        <begin position="1"/>
        <end position="42"/>
    </location>
</feature>
<keyword evidence="8 11" id="KW-0408">Iron</keyword>
<comment type="cofactor">
    <cofactor evidence="11">
        <name>Fe(2+)</name>
        <dbReference type="ChEBI" id="CHEBI:29033"/>
    </cofactor>
    <cofactor evidence="11">
        <name>Ni(2+)</name>
        <dbReference type="ChEBI" id="CHEBI:49786"/>
    </cofactor>
    <text evidence="11">Binds either 1 Fe or Ni cation per monomer. Iron-binding promotes an acireductone dioxygenase reaction producing 2-keto-4-methylthiobutyrate, while nickel-binding promotes an acireductone dioxygenase reaction producing 3-(methylsulfanyl)propanoate.</text>
</comment>
<feature type="binding site" evidence="11">
    <location>
        <position position="101"/>
    </location>
    <ligand>
        <name>Fe(2+)</name>
        <dbReference type="ChEBI" id="CHEBI:29033"/>
        <note>for iron-dependent acireductone dioxygenase activity</note>
    </ligand>
</feature>
<organism evidence="13 14">
    <name type="scientific">Aureobasidium pullulans</name>
    <name type="common">Black yeast</name>
    <name type="synonym">Pullularia pullulans</name>
    <dbReference type="NCBI Taxonomy" id="5580"/>
    <lineage>
        <taxon>Eukaryota</taxon>
        <taxon>Fungi</taxon>
        <taxon>Dikarya</taxon>
        <taxon>Ascomycota</taxon>
        <taxon>Pezizomycotina</taxon>
        <taxon>Dothideomycetes</taxon>
        <taxon>Dothideomycetidae</taxon>
        <taxon>Dothideales</taxon>
        <taxon>Saccotheciaceae</taxon>
        <taxon>Aureobasidium</taxon>
    </lineage>
</organism>
<evidence type="ECO:0000256" key="7">
    <source>
        <dbReference type="ARBA" id="ARBA00023002"/>
    </source>
</evidence>
<dbReference type="EC" id="1.13.11.54" evidence="11"/>
<comment type="function">
    <text evidence="11">Catalyzes 2 different reactions between oxygen and the acireductone 1,2-dihydroxy-3-keto-5-methylthiopentene (DHK-MTPene) depending upon the metal bound in the active site. Fe-containing acireductone dioxygenase (Fe-ARD) produces formate and 2-keto-4-methylthiobutyrate (KMTB), the alpha-ketoacid precursor of methionine in the methionine recycle pathway. Ni-containing acireductone dioxygenase (Ni-ARD) produces methylthiopropionate, carbon monoxide and formate, and does not lie on the methionine recycle pathway.</text>
</comment>
<evidence type="ECO:0000256" key="3">
    <source>
        <dbReference type="ARBA" id="ARBA00022596"/>
    </source>
</evidence>
<dbReference type="InterPro" id="IPR004313">
    <property type="entry name" value="ARD"/>
</dbReference>
<evidence type="ECO:0000256" key="9">
    <source>
        <dbReference type="ARBA" id="ARBA00023167"/>
    </source>
</evidence>
<dbReference type="GO" id="GO:0005506">
    <property type="term" value="F:iron ion binding"/>
    <property type="evidence" value="ECO:0007669"/>
    <property type="project" value="UniProtKB-UniRule"/>
</dbReference>
<comment type="catalytic activity">
    <reaction evidence="1 11">
        <text>1,2-dihydroxy-5-(methylsulfanyl)pent-1-en-3-one + O2 = 4-methylsulfanyl-2-oxobutanoate + formate + 2 H(+)</text>
        <dbReference type="Rhea" id="RHEA:24504"/>
        <dbReference type="ChEBI" id="CHEBI:15378"/>
        <dbReference type="ChEBI" id="CHEBI:15379"/>
        <dbReference type="ChEBI" id="CHEBI:15740"/>
        <dbReference type="ChEBI" id="CHEBI:16723"/>
        <dbReference type="ChEBI" id="CHEBI:49252"/>
        <dbReference type="EC" id="1.13.11.54"/>
    </reaction>
</comment>
<dbReference type="GO" id="GO:0010308">
    <property type="term" value="F:acireductone dioxygenase (Ni2+-requiring) activity"/>
    <property type="evidence" value="ECO:0007669"/>
    <property type="project" value="UniProtKB-UniRule"/>
</dbReference>
<feature type="binding site" evidence="11">
    <location>
        <position position="105"/>
    </location>
    <ligand>
        <name>Ni(2+)</name>
        <dbReference type="ChEBI" id="CHEBI:49786"/>
        <note>for nickel-dependent acireductone dioxygenase activity</note>
    </ligand>
</feature>
<comment type="similarity">
    <text evidence="11">Belongs to the acireductone dioxygenase (ARD) family.</text>
</comment>
<dbReference type="InterPro" id="IPR014710">
    <property type="entry name" value="RmlC-like_jellyroll"/>
</dbReference>
<evidence type="ECO:0000313" key="13">
    <source>
        <dbReference type="EMBL" id="THY33958.1"/>
    </source>
</evidence>
<dbReference type="GO" id="GO:0005634">
    <property type="term" value="C:nucleus"/>
    <property type="evidence" value="ECO:0007669"/>
    <property type="project" value="UniProtKB-SubCell"/>
</dbReference>
<feature type="binding site" evidence="11">
    <location>
        <position position="144"/>
    </location>
    <ligand>
        <name>Fe(2+)</name>
        <dbReference type="ChEBI" id="CHEBI:29033"/>
        <note>for iron-dependent acireductone dioxygenase activity</note>
    </ligand>
</feature>
<evidence type="ECO:0000256" key="1">
    <source>
        <dbReference type="ARBA" id="ARBA00000428"/>
    </source>
</evidence>
<dbReference type="HAMAP" id="MF_03154">
    <property type="entry name" value="Salvage_MtnD_euk"/>
    <property type="match status" value="1"/>
</dbReference>
<dbReference type="UniPathway" id="UPA00904">
    <property type="reaction ID" value="UER00878"/>
</dbReference>
<evidence type="ECO:0000256" key="6">
    <source>
        <dbReference type="ARBA" id="ARBA00022964"/>
    </source>
</evidence>
<evidence type="ECO:0000256" key="10">
    <source>
        <dbReference type="ARBA" id="ARBA00023242"/>
    </source>
</evidence>
<evidence type="ECO:0000256" key="11">
    <source>
        <dbReference type="HAMAP-Rule" id="MF_03154"/>
    </source>
</evidence>
<dbReference type="SUPFAM" id="SSF51182">
    <property type="entry name" value="RmlC-like cupins"/>
    <property type="match status" value="1"/>
</dbReference>
<sequence>MTPAAIAPTTHHYPYIPPTKHSSNHEGILGDQRLPHDSGRPVTPSDLSKLGIICHNFPSLDDVNELASSRNYKNRDEVTISPTTLPNYEEKVKVFFHEHLHEDEEIRYILDGAGYFDVRSEGDDWIRLRLEKGDLAIMPAGIYHRFTVDDKNVSTLQKENAEVEDEWDSNADEETIQYTKAMRLFKDEPKWTPLQRGAETDENNFRKEYLKSREEGTILSA</sequence>
<comment type="subcellular location">
    <subcellularLocation>
        <location evidence="11">Cytoplasm</location>
    </subcellularLocation>
    <subcellularLocation>
        <location evidence="11">Nucleus</location>
    </subcellularLocation>
</comment>
<dbReference type="EC" id="1.13.11.53" evidence="11"/>
<dbReference type="GO" id="GO:0010309">
    <property type="term" value="F:acireductone dioxygenase [iron(II)-requiring] activity"/>
    <property type="evidence" value="ECO:0007669"/>
    <property type="project" value="UniProtKB-UniRule"/>
</dbReference>
<comment type="catalytic activity">
    <reaction evidence="11">
        <text>1,2-dihydroxy-5-(methylsulfanyl)pent-1-en-3-one + O2 = 3-(methylsulfanyl)propanoate + CO + formate + 2 H(+)</text>
        <dbReference type="Rhea" id="RHEA:14161"/>
        <dbReference type="ChEBI" id="CHEBI:15378"/>
        <dbReference type="ChEBI" id="CHEBI:15379"/>
        <dbReference type="ChEBI" id="CHEBI:15740"/>
        <dbReference type="ChEBI" id="CHEBI:17245"/>
        <dbReference type="ChEBI" id="CHEBI:49016"/>
        <dbReference type="ChEBI" id="CHEBI:49252"/>
        <dbReference type="EC" id="1.13.11.53"/>
    </reaction>
</comment>
<dbReference type="CDD" id="cd02232">
    <property type="entry name" value="cupin_ARD"/>
    <property type="match status" value="1"/>
</dbReference>
<dbReference type="InterPro" id="IPR011051">
    <property type="entry name" value="RmlC_Cupin_sf"/>
</dbReference>
<dbReference type="Proteomes" id="UP000306584">
    <property type="component" value="Unassembled WGS sequence"/>
</dbReference>
<dbReference type="InterPro" id="IPR027496">
    <property type="entry name" value="ARD_euk"/>
</dbReference>
<keyword evidence="5 11" id="KW-0479">Metal-binding</keyword>
<evidence type="ECO:0000313" key="14">
    <source>
        <dbReference type="Proteomes" id="UP000306584"/>
    </source>
</evidence>
<accession>A0A4S9LVR5</accession>
<dbReference type="Pfam" id="PF03079">
    <property type="entry name" value="ARD"/>
    <property type="match status" value="1"/>
</dbReference>
<feature type="binding site" evidence="11">
    <location>
        <position position="101"/>
    </location>
    <ligand>
        <name>Ni(2+)</name>
        <dbReference type="ChEBI" id="CHEBI:49786"/>
        <note>for nickel-dependent acireductone dioxygenase activity</note>
    </ligand>
</feature>
<protein>
    <recommendedName>
        <fullName evidence="11">Acireductone dioxygenase</fullName>
    </recommendedName>
    <alternativeName>
        <fullName evidence="11">Acireductone dioxygenase (Fe(2+)-requiring)</fullName>
        <shortName evidence="11">ARD'</shortName>
        <shortName evidence="11">Fe-ARD</shortName>
        <ecNumber evidence="11">1.13.11.54</ecNumber>
    </alternativeName>
    <alternativeName>
        <fullName evidence="11">Acireductone dioxygenase (Ni(2+)-requiring)</fullName>
        <shortName evidence="11">ARD</shortName>
        <shortName evidence="11">Ni-ARD</shortName>
        <ecNumber evidence="11">1.13.11.53</ecNumber>
    </alternativeName>
</protein>
<keyword evidence="2 11" id="KW-0963">Cytoplasm</keyword>
<keyword evidence="3 11" id="KW-0533">Nickel</keyword>
<reference evidence="13 14" key="1">
    <citation type="submission" date="2018-10" db="EMBL/GenBank/DDBJ databases">
        <title>Fifty Aureobasidium pullulans genomes reveal a recombining polyextremotolerant generalist.</title>
        <authorList>
            <person name="Gostincar C."/>
            <person name="Turk M."/>
            <person name="Zajc J."/>
            <person name="Gunde-Cimerman N."/>
        </authorList>
    </citation>
    <scope>NUCLEOTIDE SEQUENCE [LARGE SCALE GENOMIC DNA]</scope>
    <source>
        <strain evidence="13 14">EXF-6604</strain>
    </source>
</reference>
<dbReference type="GO" id="GO:0005737">
    <property type="term" value="C:cytoplasm"/>
    <property type="evidence" value="ECO:0007669"/>
    <property type="project" value="UniProtKB-SubCell"/>
</dbReference>
<evidence type="ECO:0000256" key="12">
    <source>
        <dbReference type="SAM" id="MobiDB-lite"/>
    </source>
</evidence>
<dbReference type="GO" id="GO:0019509">
    <property type="term" value="P:L-methionine salvage from methylthioadenosine"/>
    <property type="evidence" value="ECO:0007669"/>
    <property type="project" value="UniProtKB-UniRule"/>
</dbReference>
<name>A0A4S9LVR5_AURPU</name>